<keyword evidence="1" id="KW-0732">Signal</keyword>
<dbReference type="EMBL" id="JACIFF010000003">
    <property type="protein sequence ID" value="MBB4079110.1"/>
    <property type="molecule type" value="Genomic_DNA"/>
</dbReference>
<comment type="caution">
    <text evidence="2">The sequence shown here is derived from an EMBL/GenBank/DDBJ whole genome shotgun (WGS) entry which is preliminary data.</text>
</comment>
<reference evidence="2 3" key="1">
    <citation type="submission" date="2020-08" db="EMBL/GenBank/DDBJ databases">
        <title>Genomic Encyclopedia of Type Strains, Phase IV (KMG-IV): sequencing the most valuable type-strain genomes for metagenomic binning, comparative biology and taxonomic classification.</title>
        <authorList>
            <person name="Goeker M."/>
        </authorList>
    </citation>
    <scope>NUCLEOTIDE SEQUENCE [LARGE SCALE GENOMIC DNA]</scope>
    <source>
        <strain evidence="2 3">DSM 105137</strain>
    </source>
</reference>
<evidence type="ECO:0000313" key="2">
    <source>
        <dbReference type="EMBL" id="MBB4079110.1"/>
    </source>
</evidence>
<name>A0A840E1Y5_9BACT</name>
<gene>
    <name evidence="2" type="ORF">GGR28_001727</name>
</gene>
<dbReference type="Proteomes" id="UP000576209">
    <property type="component" value="Unassembled WGS sequence"/>
</dbReference>
<feature type="signal peptide" evidence="1">
    <location>
        <begin position="1"/>
        <end position="21"/>
    </location>
</feature>
<evidence type="ECO:0000256" key="1">
    <source>
        <dbReference type="SAM" id="SignalP"/>
    </source>
</evidence>
<dbReference type="AlphaFoldDB" id="A0A840E1Y5"/>
<accession>A0A840E1Y5</accession>
<feature type="chain" id="PRO_5032683317" description="Secreted protein (Por secretion system target)" evidence="1">
    <location>
        <begin position="22"/>
        <end position="467"/>
    </location>
</feature>
<evidence type="ECO:0008006" key="4">
    <source>
        <dbReference type="Google" id="ProtNLM"/>
    </source>
</evidence>
<dbReference type="RefSeq" id="WP_183495349.1">
    <property type="nucleotide sequence ID" value="NZ_JACIFF010000003.1"/>
</dbReference>
<proteinExistence type="predicted"/>
<sequence>MNHATLLYLLLCLSFATPVLAQVHQLPPSVATHWEEVPPTIRFQLESAGWQIGDPVPEEAVRRSRSRTDTMYLDSTITSVPFGAGGGNAALRPFHRIDFTDVEPRVQSIVSSFYDTITTSWELHSRQLITRDDLGRNIFHTNDFYNDTLDSWQPNTRTFTFPYGTSLTQVDSLTIESLYPDSSEWTHTLTQKNEFDGQNRLVLSRNWLGEGDNLLLFEDRYAYDTAGDNHEIRSYILQDTGEYWATLTEKEYDNHYLTTQTISRFPAPGIRLPIQQFRFSYTPENLVDTFEDHYYGIVKEDWELARREHYEYNEDQQRTDAYTTFYNFAQPGTPSLEAWHHVDYLAGLSYADTEDYYIYDTIADTYVREEHTQHHYRSQATSLWERQLVARPLSVWPNPAAQWVELRLDEPATLRVIDQFGRSLIERRHPPGTGRLSLAALPAGSYYLTATTATGIYLARLLRSGSP</sequence>
<keyword evidence="3" id="KW-1185">Reference proteome</keyword>
<evidence type="ECO:0000313" key="3">
    <source>
        <dbReference type="Proteomes" id="UP000576209"/>
    </source>
</evidence>
<protein>
    <recommendedName>
        <fullName evidence="4">Secreted protein (Por secretion system target)</fullName>
    </recommendedName>
</protein>
<organism evidence="2 3">
    <name type="scientific">Neolewinella aquimaris</name>
    <dbReference type="NCBI Taxonomy" id="1835722"/>
    <lineage>
        <taxon>Bacteria</taxon>
        <taxon>Pseudomonadati</taxon>
        <taxon>Bacteroidota</taxon>
        <taxon>Saprospiria</taxon>
        <taxon>Saprospirales</taxon>
        <taxon>Lewinellaceae</taxon>
        <taxon>Neolewinella</taxon>
    </lineage>
</organism>